<evidence type="ECO:0000313" key="3">
    <source>
        <dbReference type="Proteomes" id="UP000031967"/>
    </source>
</evidence>
<reference evidence="2 3" key="1">
    <citation type="submission" date="2014-12" db="EMBL/GenBank/DDBJ databases">
        <title>Draft genome sequence of Paenibacillus kamchatkensis strain B-2647.</title>
        <authorList>
            <person name="Karlyshev A.V."/>
            <person name="Kudryashova E.B."/>
        </authorList>
    </citation>
    <scope>NUCLEOTIDE SEQUENCE [LARGE SCALE GENOMIC DNA]</scope>
    <source>
        <strain evidence="2 3">VKM B-2647</strain>
    </source>
</reference>
<keyword evidence="3" id="KW-1185">Reference proteome</keyword>
<dbReference type="Gene3D" id="3.30.420.40">
    <property type="match status" value="2"/>
</dbReference>
<evidence type="ECO:0008006" key="4">
    <source>
        <dbReference type="Google" id="ProtNLM"/>
    </source>
</evidence>
<accession>A0ABR5AMV4</accession>
<dbReference type="CDD" id="cd24068">
    <property type="entry name" value="ASKHA_NBD_ROK_FnNanK-like"/>
    <property type="match status" value="1"/>
</dbReference>
<comment type="similarity">
    <text evidence="1">Belongs to the ROK (NagC/XylR) family.</text>
</comment>
<dbReference type="PANTHER" id="PTHR18964">
    <property type="entry name" value="ROK (REPRESSOR, ORF, KINASE) FAMILY"/>
    <property type="match status" value="1"/>
</dbReference>
<comment type="caution">
    <text evidence="2">The sequence shown here is derived from an EMBL/GenBank/DDBJ whole genome shotgun (WGS) entry which is preliminary data.</text>
</comment>
<dbReference type="SUPFAM" id="SSF53067">
    <property type="entry name" value="Actin-like ATPase domain"/>
    <property type="match status" value="1"/>
</dbReference>
<dbReference type="InterPro" id="IPR000600">
    <property type="entry name" value="ROK"/>
</dbReference>
<dbReference type="Proteomes" id="UP000031967">
    <property type="component" value="Unassembled WGS sequence"/>
</dbReference>
<sequence>MGGTKINSGIITCQGEVLYSYSLPTLAGKVNVVDRVVEAIDAVLDKLPKHPTLKGIGVGTAGQVDWKTGSIRFANDLLPGYTGTPLREILQERFRLPIYVDNDVNVLALTEKVLGSGQGADHFLCLALGTGVGGVVVTNGKIVHGAWGGAGEIGHMSVNYKGLPCICGNIGCLEQYASGTGIAKLMNDRLADLPGVEHVPVNAKEVVDLWLNGDVLAAEVMDEVIASLGSAIASLLHIFNPERIVLGGGVAEVGEPLISRLRLEVKRRAMPSLFEDVRIESALQRTLSGMIGAGLQVWEYSE</sequence>
<evidence type="ECO:0000256" key="1">
    <source>
        <dbReference type="ARBA" id="ARBA00006479"/>
    </source>
</evidence>
<evidence type="ECO:0000313" key="2">
    <source>
        <dbReference type="EMBL" id="KIL42359.1"/>
    </source>
</evidence>
<dbReference type="InterPro" id="IPR043129">
    <property type="entry name" value="ATPase_NBD"/>
</dbReference>
<protein>
    <recommendedName>
        <fullName evidence="4">ROK family protein</fullName>
    </recommendedName>
</protein>
<organism evidence="2 3">
    <name type="scientific">Gordoniibacillus kamchatkensis</name>
    <dbReference type="NCBI Taxonomy" id="1590651"/>
    <lineage>
        <taxon>Bacteria</taxon>
        <taxon>Bacillati</taxon>
        <taxon>Bacillota</taxon>
        <taxon>Bacilli</taxon>
        <taxon>Bacillales</taxon>
        <taxon>Paenibacillaceae</taxon>
        <taxon>Gordoniibacillus</taxon>
    </lineage>
</organism>
<proteinExistence type="inferred from homology"/>
<dbReference type="Pfam" id="PF00480">
    <property type="entry name" value="ROK"/>
    <property type="match status" value="1"/>
</dbReference>
<name>A0ABR5AMV4_9BACL</name>
<dbReference type="EMBL" id="JXAK01000002">
    <property type="protein sequence ID" value="KIL42359.1"/>
    <property type="molecule type" value="Genomic_DNA"/>
</dbReference>
<gene>
    <name evidence="2" type="ORF">SD70_01805</name>
</gene>
<dbReference type="PANTHER" id="PTHR18964:SF149">
    <property type="entry name" value="BIFUNCTIONAL UDP-N-ACETYLGLUCOSAMINE 2-EPIMERASE_N-ACETYLMANNOSAMINE KINASE"/>
    <property type="match status" value="1"/>
</dbReference>